<gene>
    <name evidence="1" type="ORF">GKO32_16605</name>
</gene>
<name>A0A6N7YRD6_9PSEU</name>
<evidence type="ECO:0000313" key="2">
    <source>
        <dbReference type="Proteomes" id="UP000440096"/>
    </source>
</evidence>
<comment type="caution">
    <text evidence="1">The sequence shown here is derived from an EMBL/GenBank/DDBJ whole genome shotgun (WGS) entry which is preliminary data.</text>
</comment>
<dbReference type="AlphaFoldDB" id="A0A6N7YRD6"/>
<proteinExistence type="predicted"/>
<dbReference type="InterPro" id="IPR046238">
    <property type="entry name" value="DUF6271"/>
</dbReference>
<sequence>MPTNLLYVPTNRPCADQISELAREALLIGTDGRSCVLALIEHSDAPWVDQHRKTLAEQRKSQGVKVIHLTAGVAGNFLRTVINRLDLPSADSNRLLALLNPDELAYGAGPNKAALLAAALGCDTLHRRDSDVRVDEWSTGKAYPCVPELQALGRKIADLGLTLQPNGARNPDPSKTVNFVGTSSFGNSPHDRRDLLLAGEHFLVELELLAAPDESPDHLLEELRQYLTVDPGIRYTTDFAELDLTARTVMLSCAMKDVFLELPEMPIHRTLGTDYLRRNLLRNLHYPIIFHSRKVHHRYDDDRAKQVNPSAVNDYAQRDLRHLILWPILTRHHETLRRAPNSFLTPDGKLNSEQYAANLLDVLEDVVPVIKELPERFVSIYRAAARTVGDKQVAARLYGVADAVEAGPDYVGEVAQGVEDYCFLVRHWRALIESAATLDTKDLYV</sequence>
<accession>A0A6N7YRD6</accession>
<reference evidence="1 2" key="1">
    <citation type="submission" date="2019-11" db="EMBL/GenBank/DDBJ databases">
        <title>Draft genome of Amycolatopsis RM579.</title>
        <authorList>
            <person name="Duangmal K."/>
            <person name="Mingma R."/>
        </authorList>
    </citation>
    <scope>NUCLEOTIDE SEQUENCE [LARGE SCALE GENOMIC DNA]</scope>
    <source>
        <strain evidence="1 2">RM579</strain>
    </source>
</reference>
<dbReference type="OrthoDB" id="3285495at2"/>
<evidence type="ECO:0000313" key="1">
    <source>
        <dbReference type="EMBL" id="MTD55585.1"/>
    </source>
</evidence>
<dbReference type="EMBL" id="WMBA01000023">
    <property type="protein sequence ID" value="MTD55585.1"/>
    <property type="molecule type" value="Genomic_DNA"/>
</dbReference>
<dbReference type="RefSeq" id="WP_154757776.1">
    <property type="nucleotide sequence ID" value="NZ_WMBA01000023.1"/>
</dbReference>
<protein>
    <submittedName>
        <fullName evidence="1">Uncharacterized protein</fullName>
    </submittedName>
</protein>
<dbReference type="Proteomes" id="UP000440096">
    <property type="component" value="Unassembled WGS sequence"/>
</dbReference>
<dbReference type="Pfam" id="PF19787">
    <property type="entry name" value="DUF6271"/>
    <property type="match status" value="1"/>
</dbReference>
<keyword evidence="2" id="KW-1185">Reference proteome</keyword>
<organism evidence="1 2">
    <name type="scientific">Amycolatopsis pithecellobii</name>
    <dbReference type="NCBI Taxonomy" id="664692"/>
    <lineage>
        <taxon>Bacteria</taxon>
        <taxon>Bacillati</taxon>
        <taxon>Actinomycetota</taxon>
        <taxon>Actinomycetes</taxon>
        <taxon>Pseudonocardiales</taxon>
        <taxon>Pseudonocardiaceae</taxon>
        <taxon>Amycolatopsis</taxon>
    </lineage>
</organism>